<dbReference type="NCBIfam" id="TIGR03075">
    <property type="entry name" value="PQQ_enz_alc_DH"/>
    <property type="match status" value="1"/>
</dbReference>
<dbReference type="InterPro" id="IPR002372">
    <property type="entry name" value="PQQ_rpt_dom"/>
</dbReference>
<feature type="binding site" evidence="11">
    <location>
        <begin position="404"/>
        <end position="405"/>
    </location>
    <ligand>
        <name>pyrroloquinoline quinone</name>
        <dbReference type="ChEBI" id="CHEBI:58442"/>
    </ligand>
</feature>
<feature type="binding site" evidence="11">
    <location>
        <position position="344"/>
    </location>
    <ligand>
        <name>pyrroloquinoline quinone</name>
        <dbReference type="ChEBI" id="CHEBI:58442"/>
    </ligand>
</feature>
<dbReference type="RefSeq" id="WP_009576708.1">
    <property type="nucleotide sequence ID" value="NZ_AEIG01000082.1"/>
</dbReference>
<keyword evidence="9 13" id="KW-1015">Disulfide bond</keyword>
<keyword evidence="4" id="KW-0732">Signal</keyword>
<dbReference type="GO" id="GO:0016020">
    <property type="term" value="C:membrane"/>
    <property type="evidence" value="ECO:0007669"/>
    <property type="project" value="InterPro"/>
</dbReference>
<comment type="caution">
    <text evidence="14">The sequence shown here is derived from an EMBL/GenBank/DDBJ whole genome shotgun (WGS) entry which is preliminary data.</text>
</comment>
<dbReference type="STRING" id="2518989.IMCC3088_2553"/>
<evidence type="ECO:0000256" key="8">
    <source>
        <dbReference type="ARBA" id="ARBA00023004"/>
    </source>
</evidence>
<evidence type="ECO:0000256" key="10">
    <source>
        <dbReference type="PIRSR" id="PIRSR617512-1"/>
    </source>
</evidence>
<dbReference type="SUPFAM" id="SSF46626">
    <property type="entry name" value="Cytochrome c"/>
    <property type="match status" value="1"/>
</dbReference>
<evidence type="ECO:0000256" key="3">
    <source>
        <dbReference type="ARBA" id="ARBA00022723"/>
    </source>
</evidence>
<feature type="binding site" description="covalent" evidence="11">
    <location>
        <position position="618"/>
    </location>
    <ligand>
        <name>heme c</name>
        <dbReference type="ChEBI" id="CHEBI:61717"/>
    </ligand>
</feature>
<comment type="cofactor">
    <cofactor evidence="12">
        <name>Ca(2+)</name>
        <dbReference type="ChEBI" id="CHEBI:29108"/>
    </cofactor>
    <text evidence="12">Binds 1 Ca(2+) ion per subunit.</text>
</comment>
<keyword evidence="7" id="KW-0560">Oxidoreductase</keyword>
<evidence type="ECO:0000256" key="11">
    <source>
        <dbReference type="PIRSR" id="PIRSR617512-2"/>
    </source>
</evidence>
<dbReference type="EMBL" id="AEIG01000082">
    <property type="protein sequence ID" value="EGG28788.1"/>
    <property type="molecule type" value="Genomic_DNA"/>
</dbReference>
<feature type="active site" description="Proton acceptor" evidence="10">
    <location>
        <position position="317"/>
    </location>
</feature>
<keyword evidence="8 12" id="KW-0408">Iron</keyword>
<evidence type="ECO:0000313" key="14">
    <source>
        <dbReference type="EMBL" id="EGG28788.1"/>
    </source>
</evidence>
<keyword evidence="6 11" id="KW-0634">PQQ</keyword>
<dbReference type="GO" id="GO:0016614">
    <property type="term" value="F:oxidoreductase activity, acting on CH-OH group of donors"/>
    <property type="evidence" value="ECO:0007669"/>
    <property type="project" value="InterPro"/>
</dbReference>
<name>F3L4F2_9GAMM</name>
<feature type="disulfide bond" evidence="13">
    <location>
        <begin position="127"/>
        <end position="128"/>
    </location>
</feature>
<evidence type="ECO:0000256" key="13">
    <source>
        <dbReference type="PIRSR" id="PIRSR617512-4"/>
    </source>
</evidence>
<evidence type="ECO:0000313" key="15">
    <source>
        <dbReference type="Proteomes" id="UP000005615"/>
    </source>
</evidence>
<keyword evidence="5 12" id="KW-0106">Calcium</keyword>
<dbReference type="InterPro" id="IPR011047">
    <property type="entry name" value="Quinoprotein_ADH-like_sf"/>
</dbReference>
<comment type="similarity">
    <text evidence="1">Belongs to the bacterial PQQ dehydrogenase family.</text>
</comment>
<dbReference type="InterPro" id="IPR018391">
    <property type="entry name" value="PQQ_b-propeller_rpt"/>
</dbReference>
<comment type="cofactor">
    <cofactor evidence="11">
        <name>pyrroloquinoline quinone</name>
        <dbReference type="ChEBI" id="CHEBI:58442"/>
    </cofactor>
    <text evidence="11">Binds 1 PQQ group per subunit.</text>
</comment>
<evidence type="ECO:0000256" key="5">
    <source>
        <dbReference type="ARBA" id="ARBA00022837"/>
    </source>
</evidence>
<feature type="binding site" evidence="12">
    <location>
        <position position="196"/>
    </location>
    <ligand>
        <name>Ca(2+)</name>
        <dbReference type="ChEBI" id="CHEBI:29108"/>
    </ligand>
</feature>
<feature type="binding site" evidence="12">
    <location>
        <position position="272"/>
    </location>
    <ligand>
        <name>Ca(2+)</name>
        <dbReference type="ChEBI" id="CHEBI:29108"/>
    </ligand>
</feature>
<dbReference type="OrthoDB" id="9794322at2"/>
<feature type="binding site" evidence="12">
    <location>
        <position position="317"/>
    </location>
    <ligand>
        <name>Ca(2+)</name>
        <dbReference type="ChEBI" id="CHEBI:29108"/>
    </ligand>
</feature>
<dbReference type="AlphaFoldDB" id="F3L4F2"/>
<dbReference type="InterPro" id="IPR009056">
    <property type="entry name" value="Cyt_c-like_dom"/>
</dbReference>
<proteinExistence type="inferred from homology"/>
<feature type="binding site" evidence="11">
    <location>
        <position position="252"/>
    </location>
    <ligand>
        <name>pyrroloquinoline quinone</name>
        <dbReference type="ChEBI" id="CHEBI:58442"/>
    </ligand>
</feature>
<dbReference type="InterPro" id="IPR036909">
    <property type="entry name" value="Cyt_c-like_dom_sf"/>
</dbReference>
<dbReference type="InterPro" id="IPR017512">
    <property type="entry name" value="PQQ_MeOH/EtOH_DH"/>
</dbReference>
<feature type="binding site" description="axial binding residue" evidence="12">
    <location>
        <position position="660"/>
    </location>
    <ligand>
        <name>heme c</name>
        <dbReference type="ChEBI" id="CHEBI:61717"/>
    </ligand>
    <ligandPart>
        <name>Fe</name>
        <dbReference type="ChEBI" id="CHEBI:18248"/>
    </ligandPart>
</feature>
<dbReference type="Pfam" id="PF13442">
    <property type="entry name" value="Cytochrome_CBB3"/>
    <property type="match status" value="1"/>
</dbReference>
<dbReference type="PROSITE" id="PS51257">
    <property type="entry name" value="PROKAR_LIPOPROTEIN"/>
    <property type="match status" value="1"/>
</dbReference>
<keyword evidence="2 11" id="KW-0349">Heme</keyword>
<accession>F3L4F2</accession>
<dbReference type="Gene3D" id="1.10.760.10">
    <property type="entry name" value="Cytochrome c-like domain"/>
    <property type="match status" value="1"/>
</dbReference>
<keyword evidence="3 12" id="KW-0479">Metal-binding</keyword>
<evidence type="ECO:0000256" key="4">
    <source>
        <dbReference type="ARBA" id="ARBA00022729"/>
    </source>
</evidence>
<feature type="binding site" evidence="11">
    <location>
        <position position="81"/>
    </location>
    <ligand>
        <name>pyrroloquinoline quinone</name>
        <dbReference type="ChEBI" id="CHEBI:58442"/>
    </ligand>
</feature>
<feature type="binding site" description="covalent" evidence="11">
    <location>
        <position position="621"/>
    </location>
    <ligand>
        <name>heme c</name>
        <dbReference type="ChEBI" id="CHEBI:61717"/>
    </ligand>
</feature>
<evidence type="ECO:0000256" key="6">
    <source>
        <dbReference type="ARBA" id="ARBA00022891"/>
    </source>
</evidence>
<dbReference type="SUPFAM" id="SSF50998">
    <property type="entry name" value="Quinoprotein alcohol dehydrogenase-like"/>
    <property type="match status" value="1"/>
</dbReference>
<dbReference type="Gene3D" id="2.140.10.10">
    <property type="entry name" value="Quinoprotein alcohol dehydrogenase-like superfamily"/>
    <property type="match status" value="1"/>
</dbReference>
<dbReference type="GO" id="GO:0009055">
    <property type="term" value="F:electron transfer activity"/>
    <property type="evidence" value="ECO:0007669"/>
    <property type="project" value="InterPro"/>
</dbReference>
<dbReference type="PROSITE" id="PS51007">
    <property type="entry name" value="CYTC"/>
    <property type="match status" value="1"/>
</dbReference>
<keyword evidence="15" id="KW-1185">Reference proteome</keyword>
<dbReference type="Proteomes" id="UP000005615">
    <property type="component" value="Unassembled WGS sequence"/>
</dbReference>
<evidence type="ECO:0000256" key="12">
    <source>
        <dbReference type="PIRSR" id="PIRSR617512-3"/>
    </source>
</evidence>
<feature type="binding site" evidence="11">
    <location>
        <position position="178"/>
    </location>
    <ligand>
        <name>pyrroloquinoline quinone</name>
        <dbReference type="ChEBI" id="CHEBI:58442"/>
    </ligand>
</feature>
<reference evidence="14 15" key="1">
    <citation type="journal article" date="2011" name="J. Bacteriol.">
        <title>Genome sequence of strain IMCC3088, a proteorhodopsin-containing marine bacterium belonging to the OM60/NOR5 clade.</title>
        <authorList>
            <person name="Jang Y."/>
            <person name="Oh H.M."/>
            <person name="Kang I."/>
            <person name="Lee K."/>
            <person name="Yang S.J."/>
            <person name="Cho J.C."/>
        </authorList>
    </citation>
    <scope>NUCLEOTIDE SEQUENCE [LARGE SCALE GENOMIC DNA]</scope>
    <source>
        <strain evidence="14 15">IMCC3088</strain>
    </source>
</reference>
<dbReference type="GO" id="GO:0020037">
    <property type="term" value="F:heme binding"/>
    <property type="evidence" value="ECO:0007669"/>
    <property type="project" value="InterPro"/>
</dbReference>
<evidence type="ECO:0000256" key="2">
    <source>
        <dbReference type="ARBA" id="ARBA00022617"/>
    </source>
</evidence>
<dbReference type="SMART" id="SM00564">
    <property type="entry name" value="PQQ"/>
    <property type="match status" value="5"/>
</dbReference>
<dbReference type="eggNOG" id="COG4993">
    <property type="taxonomic scope" value="Bacteria"/>
</dbReference>
<organism evidence="14 15">
    <name type="scientific">Aequoribacter fuscus</name>
    <dbReference type="NCBI Taxonomy" id="2518989"/>
    <lineage>
        <taxon>Bacteria</taxon>
        <taxon>Pseudomonadati</taxon>
        <taxon>Pseudomonadota</taxon>
        <taxon>Gammaproteobacteria</taxon>
        <taxon>Cellvibrionales</taxon>
        <taxon>Halieaceae</taxon>
        <taxon>Aequoribacter</taxon>
    </lineage>
</organism>
<comment type="cofactor">
    <cofactor evidence="11">
        <name>heme c</name>
        <dbReference type="ChEBI" id="CHEBI:61717"/>
    </cofactor>
    <text evidence="11">Binds 1 heme c group per subunit.</text>
</comment>
<dbReference type="Pfam" id="PF01011">
    <property type="entry name" value="PQQ"/>
    <property type="match status" value="2"/>
</dbReference>
<evidence type="ECO:0000256" key="1">
    <source>
        <dbReference type="ARBA" id="ARBA00008156"/>
    </source>
</evidence>
<gene>
    <name evidence="14" type="ORF">IMCC3088_2553</name>
</gene>
<feature type="binding site" evidence="11">
    <location>
        <begin position="194"/>
        <end position="195"/>
    </location>
    <ligand>
        <name>pyrroloquinoline quinone</name>
        <dbReference type="ChEBI" id="CHEBI:58442"/>
    </ligand>
</feature>
<evidence type="ECO:0000256" key="9">
    <source>
        <dbReference type="ARBA" id="ARBA00023157"/>
    </source>
</evidence>
<sequence>MGDLRKQKTPALALIIGLVMACASWGQTSDEIAHPDPTEWLSYGRDYQEQRYSPLAQIKTDNVRDLGLAWFMDTDSNRGLEATPLVANGVMYVSGSWSVVYALDAKTGERLWSFDPEVDKAYGKRACCDVVNRGVALYDDKVIFGTLDGRLIALDKANGAIVWSVSTIAGEQGSYSITGAPRAANGLVYIGNGGAEYGVRGFVSAYSVATGELVWRFYTVPGNPELGFENDAMKVAAQTWTGEWWSLGGGGTVWDSIVYDHEFDQVLIGVGNGSPWNRRVRSPEGGDNLYLSSVVALDAVTGEYRWHFQETPGDSWDYTATQHIMLADMEIDGLTRKVLWHAPKNGFFFIIDRASGELISAEPYVKVTWATGYDPVTKRPIETDNADYSQGPQLQWPSPMGGHNWQPMAHHPDTGLVYIPIHEMAYQYADEPAYRVNPGHWNTAVETDQGGFNNALLMEALQARAGQGYLLAWDPVTQSERWRIPLPTIWNGGVLATAGGLVIQGNSAAELAIYDAANGAKLWSFDTQERIVAPPVAYSIDGEQYIAVAVSWGGAVALAGGIPPGPKPERARIMAFKLGGDVSLPPMPEARLLTRPPEPWTQDEQVLDRGRTLYMDFCLPCHGNGVIGNGSVPDLRHLPSGFYEAWDAIVLDGALVKAGMVGFSDVLSPDDSAAIKAYVLTRAQQDWELSQQASWWVATKKWFYDKVAVVLLWLAALAS</sequence>
<feature type="binding site" evidence="11">
    <location>
        <position position="133"/>
    </location>
    <ligand>
        <name>pyrroloquinoline quinone</name>
        <dbReference type="ChEBI" id="CHEBI:58442"/>
    </ligand>
</feature>
<dbReference type="eggNOG" id="COG2010">
    <property type="taxonomic scope" value="Bacteria"/>
</dbReference>
<evidence type="ECO:0000256" key="7">
    <source>
        <dbReference type="ARBA" id="ARBA00023002"/>
    </source>
</evidence>
<feature type="binding site" description="axial binding residue" evidence="12">
    <location>
        <position position="622"/>
    </location>
    <ligand>
        <name>heme c</name>
        <dbReference type="ChEBI" id="CHEBI:61717"/>
    </ligand>
    <ligandPart>
        <name>Fe</name>
        <dbReference type="ChEBI" id="CHEBI:18248"/>
    </ligandPart>
</feature>
<dbReference type="GO" id="GO:0005509">
    <property type="term" value="F:calcium ion binding"/>
    <property type="evidence" value="ECO:0007669"/>
    <property type="project" value="InterPro"/>
</dbReference>
<protein>
    <submittedName>
        <fullName evidence="14">Alcohol dehydrogenase large subunit</fullName>
    </submittedName>
</protein>
<dbReference type="PANTHER" id="PTHR32303">
    <property type="entry name" value="QUINOPROTEIN ALCOHOL DEHYDROGENASE (CYTOCHROME C)"/>
    <property type="match status" value="1"/>
</dbReference>
<dbReference type="CDD" id="cd10279">
    <property type="entry name" value="PQQ_ADH_II"/>
    <property type="match status" value="1"/>
</dbReference>